<keyword evidence="4" id="KW-0234">DNA repair</keyword>
<dbReference type="InterPro" id="IPR016024">
    <property type="entry name" value="ARM-type_fold"/>
</dbReference>
<dbReference type="InterPro" id="IPR035309">
    <property type="entry name" value="PSME4"/>
</dbReference>
<dbReference type="InterPro" id="IPR032430">
    <property type="entry name" value="Blm10_mid"/>
</dbReference>
<dbReference type="RefSeq" id="XP_014156491.1">
    <property type="nucleotide sequence ID" value="XM_014301016.1"/>
</dbReference>
<dbReference type="GO" id="GO:0016504">
    <property type="term" value="F:peptidase activator activity"/>
    <property type="evidence" value="ECO:0007669"/>
    <property type="project" value="InterPro"/>
</dbReference>
<dbReference type="OrthoDB" id="17907at2759"/>
<feature type="region of interest" description="Disordered" evidence="5">
    <location>
        <begin position="931"/>
        <end position="972"/>
    </location>
</feature>
<dbReference type="EMBL" id="KQ241912">
    <property type="protein sequence ID" value="KNC82589.1"/>
    <property type="molecule type" value="Genomic_DNA"/>
</dbReference>
<dbReference type="PANTHER" id="PTHR32170:SF3">
    <property type="entry name" value="PROTEASOME ACTIVATOR COMPLEX SUBUNIT 4"/>
    <property type="match status" value="1"/>
</dbReference>
<name>A0A0L0G198_9EUKA</name>
<dbReference type="AlphaFoldDB" id="A0A0L0G198"/>
<dbReference type="GeneID" id="25905628"/>
<feature type="domain" description="Proteasome activator Blm10 middle HEAT repeats region" evidence="7">
    <location>
        <begin position="2"/>
        <end position="152"/>
    </location>
</feature>
<dbReference type="SUPFAM" id="SSF48371">
    <property type="entry name" value="ARM repeat"/>
    <property type="match status" value="1"/>
</dbReference>
<dbReference type="PANTHER" id="PTHR32170">
    <property type="entry name" value="PROTEASOME ACTIVATOR COMPLEX SUBUNIT 4"/>
    <property type="match status" value="1"/>
</dbReference>
<evidence type="ECO:0000313" key="9">
    <source>
        <dbReference type="Proteomes" id="UP000054560"/>
    </source>
</evidence>
<evidence type="ECO:0000313" key="8">
    <source>
        <dbReference type="EMBL" id="KNC82589.1"/>
    </source>
</evidence>
<evidence type="ECO:0000256" key="3">
    <source>
        <dbReference type="ARBA" id="ARBA00022763"/>
    </source>
</evidence>
<gene>
    <name evidence="8" type="ORF">SARC_05124</name>
</gene>
<evidence type="ECO:0000256" key="4">
    <source>
        <dbReference type="ARBA" id="ARBA00023204"/>
    </source>
</evidence>
<dbReference type="GO" id="GO:0005829">
    <property type="term" value="C:cytosol"/>
    <property type="evidence" value="ECO:0007669"/>
    <property type="project" value="TreeGrafter"/>
</dbReference>
<keyword evidence="3" id="KW-0227">DNA damage</keyword>
<keyword evidence="2" id="KW-0677">Repeat</keyword>
<dbReference type="STRING" id="667725.A0A0L0G198"/>
<dbReference type="InterPro" id="IPR021843">
    <property type="entry name" value="PSME4_C"/>
</dbReference>
<dbReference type="GO" id="GO:0070628">
    <property type="term" value="F:proteasome binding"/>
    <property type="evidence" value="ECO:0007669"/>
    <property type="project" value="InterPro"/>
</dbReference>
<dbReference type="GO" id="GO:0016607">
    <property type="term" value="C:nuclear speck"/>
    <property type="evidence" value="ECO:0007669"/>
    <property type="project" value="UniProtKB-SubCell"/>
</dbReference>
<feature type="region of interest" description="Disordered" evidence="5">
    <location>
        <begin position="399"/>
        <end position="458"/>
    </location>
</feature>
<evidence type="ECO:0000256" key="1">
    <source>
        <dbReference type="ARBA" id="ARBA00005739"/>
    </source>
</evidence>
<proteinExistence type="inferred from homology"/>
<dbReference type="eggNOG" id="KOG1851">
    <property type="taxonomic scope" value="Eukaryota"/>
</dbReference>
<reference evidence="8 9" key="1">
    <citation type="submission" date="2011-02" db="EMBL/GenBank/DDBJ databases">
        <title>The Genome Sequence of Sphaeroforma arctica JP610.</title>
        <authorList>
            <consortium name="The Broad Institute Genome Sequencing Platform"/>
            <person name="Russ C."/>
            <person name="Cuomo C."/>
            <person name="Young S.K."/>
            <person name="Zeng Q."/>
            <person name="Gargeya S."/>
            <person name="Alvarado L."/>
            <person name="Berlin A."/>
            <person name="Chapman S.B."/>
            <person name="Chen Z."/>
            <person name="Freedman E."/>
            <person name="Gellesch M."/>
            <person name="Goldberg J."/>
            <person name="Griggs A."/>
            <person name="Gujja S."/>
            <person name="Heilman E."/>
            <person name="Heiman D."/>
            <person name="Howarth C."/>
            <person name="Mehta T."/>
            <person name="Neiman D."/>
            <person name="Pearson M."/>
            <person name="Roberts A."/>
            <person name="Saif S."/>
            <person name="Shea T."/>
            <person name="Shenoy N."/>
            <person name="Sisk P."/>
            <person name="Stolte C."/>
            <person name="Sykes S."/>
            <person name="White J."/>
            <person name="Yandava C."/>
            <person name="Burger G."/>
            <person name="Gray M.W."/>
            <person name="Holland P.W.H."/>
            <person name="King N."/>
            <person name="Lang F.B.F."/>
            <person name="Roger A.J."/>
            <person name="Ruiz-Trillo I."/>
            <person name="Haas B."/>
            <person name="Nusbaum C."/>
            <person name="Birren B."/>
        </authorList>
    </citation>
    <scope>NUCLEOTIDE SEQUENCE [LARGE SCALE GENOMIC DNA]</scope>
    <source>
        <strain evidence="8 9">JP610</strain>
    </source>
</reference>
<evidence type="ECO:0008006" key="10">
    <source>
        <dbReference type="Google" id="ProtNLM"/>
    </source>
</evidence>
<accession>A0A0L0G198</accession>
<feature type="compositionally biased region" description="Polar residues" evidence="5">
    <location>
        <begin position="417"/>
        <end position="441"/>
    </location>
</feature>
<dbReference type="GO" id="GO:0010499">
    <property type="term" value="P:proteasomal ubiquitin-independent protein catabolic process"/>
    <property type="evidence" value="ECO:0007669"/>
    <property type="project" value="TreeGrafter"/>
</dbReference>
<evidence type="ECO:0000259" key="7">
    <source>
        <dbReference type="Pfam" id="PF16507"/>
    </source>
</evidence>
<dbReference type="InterPro" id="IPR011989">
    <property type="entry name" value="ARM-like"/>
</dbReference>
<evidence type="ECO:0000256" key="5">
    <source>
        <dbReference type="SAM" id="MobiDB-lite"/>
    </source>
</evidence>
<dbReference type="Proteomes" id="UP000054560">
    <property type="component" value="Unassembled WGS sequence"/>
</dbReference>
<feature type="domain" description="Proteasome activator complex subunit 4 C-terminal" evidence="6">
    <location>
        <begin position="981"/>
        <end position="1067"/>
    </location>
</feature>
<dbReference type="GO" id="GO:0006281">
    <property type="term" value="P:DNA repair"/>
    <property type="evidence" value="ECO:0007669"/>
    <property type="project" value="UniProtKB-KW"/>
</dbReference>
<evidence type="ECO:0000259" key="6">
    <source>
        <dbReference type="Pfam" id="PF11919"/>
    </source>
</evidence>
<feature type="compositionally biased region" description="Polar residues" evidence="5">
    <location>
        <begin position="940"/>
        <end position="968"/>
    </location>
</feature>
<keyword evidence="9" id="KW-1185">Reference proteome</keyword>
<organism evidence="8 9">
    <name type="scientific">Sphaeroforma arctica JP610</name>
    <dbReference type="NCBI Taxonomy" id="667725"/>
    <lineage>
        <taxon>Eukaryota</taxon>
        <taxon>Ichthyosporea</taxon>
        <taxon>Ichthyophonida</taxon>
        <taxon>Sphaeroforma</taxon>
    </lineage>
</organism>
<dbReference type="Pfam" id="PF11919">
    <property type="entry name" value="PSME4_C"/>
    <property type="match status" value="1"/>
</dbReference>
<evidence type="ECO:0000256" key="2">
    <source>
        <dbReference type="ARBA" id="ARBA00022737"/>
    </source>
</evidence>
<sequence>MVSKCVKNAGPALMAHSDAVLSVVRDTIDSPIKAVAKVSFKLLKSILHSLSAEYPVDHRSYSPAQQESRVGLSEWGTSPDYQSLEMQWHTPNSDELTMANAILTEFMAPAMDRLAKRALTYRTGDHSEWNTAAERLELWRDLHIIRRCKAGADSLYTATALAVVPDENDAVAMSYGDVPDAMTEDTPHNTNTHTQTHTYTAPATTHSHTDTYRTGTTHSTVPMPRRLCITCTPLTVPLPVAVGATELQRLMVDVCETMLTTHADEVTLLCLLSKTLHAVTIHDLKLSTRLYEQKKIYQAMKVTCSNPLAPQSATRLMVMKRVHILYLTRRGRDRSAITYTHLHYHLLHCMALMSTTHYIKVRKAAQKAFNSAVRFYARAKYDLFPVLLQTLAHPNTPLQRLSHKSSAQRRLLSQSQPADSTIQNQPTNPYTHPNESSPTQLDTDIPTPTPTHTHTHTDGAVASDAAAPMDGISAGDEVTADGHDCVVKGGATLLNLRIFGRMMIRDFTRMRQALTAMCGSQNEDKASIQTMISKLFVQMAVQYCTLSLDNSVPDTVRVAAEDIRTQPLSDDIIAHGLVKAREANARILESYRELLNTLVLLLRGGTLHWRYELIMSSCLVMLLRTDEQPPVDVVEWYLDGCISDMIVLRRVALNALETILYCQRRKVTNKHWGTFSEPQALQRRERMFDPEHAPRSEEEYQRTVFVDKNWAGWQTSTLGVPYYLGAEGPYAGVRTDAEEAIRKRFSDEHYVEKFIAALDQEEVSLDEGTPESEQRLKTVLTWLTLQFHSGCVYALLESIPLIMETLLTVMDQGHDEKVLILAKSCIHYIANTKYMPKDLAVVVHTLCDQAQAHKWRSRLSIVHTLQSLVFRNLFHLDQTLLDRVVGVLLTQLLIDVQVEVRSAAADTIGGLLRCDGRMKVDELNQKFGEMADTPLPKRNLNGTNGNSSSASLSTMTQTTRSNSSQSLHSAGGGGVRSLDFITRHGGVLGMSACILAYPYKLPAFVPELLCELGDHIADPEPIRSTVKTTLSDFRRTHQDNWHTLKSQFTDDQLSVLTDMLVSPSYYA</sequence>
<dbReference type="Pfam" id="PF16507">
    <property type="entry name" value="HEAT_PSME4_mid"/>
    <property type="match status" value="1"/>
</dbReference>
<dbReference type="Gene3D" id="1.25.10.10">
    <property type="entry name" value="Leucine-rich Repeat Variant"/>
    <property type="match status" value="1"/>
</dbReference>
<comment type="similarity">
    <text evidence="1">Belongs to the BLM10 family.</text>
</comment>
<feature type="compositionally biased region" description="Low complexity" evidence="5">
    <location>
        <begin position="442"/>
        <end position="452"/>
    </location>
</feature>
<protein>
    <recommendedName>
        <fullName evidence="10">Proteasome activator complex subunit 4 C-terminal domain-containing protein</fullName>
    </recommendedName>
</protein>